<dbReference type="Pfam" id="PF13561">
    <property type="entry name" value="adh_short_C2"/>
    <property type="match status" value="1"/>
</dbReference>
<comment type="similarity">
    <text evidence="1">Belongs to the short-chain dehydrogenases/reductases (SDR) family.</text>
</comment>
<gene>
    <name evidence="2" type="ORF">AWB80_03894</name>
</gene>
<dbReference type="InterPro" id="IPR020904">
    <property type="entry name" value="Sc_DH/Rdtase_CS"/>
</dbReference>
<evidence type="ECO:0000313" key="3">
    <source>
        <dbReference type="Proteomes" id="UP000054911"/>
    </source>
</evidence>
<organism evidence="2 3">
    <name type="scientific">Caballeronia pedi</name>
    <dbReference type="NCBI Taxonomy" id="1777141"/>
    <lineage>
        <taxon>Bacteria</taxon>
        <taxon>Pseudomonadati</taxon>
        <taxon>Pseudomonadota</taxon>
        <taxon>Betaproteobacteria</taxon>
        <taxon>Burkholderiales</taxon>
        <taxon>Burkholderiaceae</taxon>
        <taxon>Caballeronia</taxon>
    </lineage>
</organism>
<sequence>MATSSSVLAPRHARPLALVTGAGRGIGASIAVELAQRGFDLALVDIDDGGARETLAAVESHGVRARFYRHDLADSAAHRGLVEGIVSGCGPIACLINNAGVSAEQRGDLLELGEQSYDRVIDINMRGTFFFTQAVARHMAATTSDEARSIVTVSSVSAELASTERGEYCMSKAGLGMLTKLFALRLAPLSIAVFEVRPGIIRTPMTETVAARYDERIADGVVPMRRWGVPHDVASAVAALASGQMAFATGSVLNIDGALSVPRL</sequence>
<dbReference type="OrthoDB" id="9806974at2"/>
<dbReference type="FunFam" id="3.40.50.720:FF:000084">
    <property type="entry name" value="Short-chain dehydrogenase reductase"/>
    <property type="match status" value="1"/>
</dbReference>
<dbReference type="NCBIfam" id="NF009386">
    <property type="entry name" value="PRK12745.1"/>
    <property type="match status" value="1"/>
</dbReference>
<dbReference type="PANTHER" id="PTHR42760">
    <property type="entry name" value="SHORT-CHAIN DEHYDROGENASES/REDUCTASES FAMILY MEMBER"/>
    <property type="match status" value="1"/>
</dbReference>
<dbReference type="Proteomes" id="UP000054911">
    <property type="component" value="Unassembled WGS sequence"/>
</dbReference>
<dbReference type="InterPro" id="IPR002347">
    <property type="entry name" value="SDR_fam"/>
</dbReference>
<dbReference type="EMBL" id="FCOE02000012">
    <property type="protein sequence ID" value="SAK72001.1"/>
    <property type="molecule type" value="Genomic_DNA"/>
</dbReference>
<dbReference type="STRING" id="1777141.AWB80_03894"/>
<keyword evidence="3" id="KW-1185">Reference proteome</keyword>
<dbReference type="Gene3D" id="3.40.50.720">
    <property type="entry name" value="NAD(P)-binding Rossmann-like Domain"/>
    <property type="match status" value="1"/>
</dbReference>
<dbReference type="PRINTS" id="PR00081">
    <property type="entry name" value="GDHRDH"/>
</dbReference>
<dbReference type="RefSeq" id="WP_061176307.1">
    <property type="nucleotide sequence ID" value="NZ_FCOE02000012.1"/>
</dbReference>
<protein>
    <submittedName>
        <fullName evidence="2">3-ketoacyl-ACP reductase</fullName>
    </submittedName>
</protein>
<reference evidence="2" key="1">
    <citation type="submission" date="2016-01" db="EMBL/GenBank/DDBJ databases">
        <authorList>
            <person name="Peeters C."/>
        </authorList>
    </citation>
    <scope>NUCLEOTIDE SEQUENCE [LARGE SCALE GENOMIC DNA]</scope>
    <source>
        <strain evidence="2">LMG 29323</strain>
    </source>
</reference>
<name>A0A158BPQ6_9BURK</name>
<dbReference type="SUPFAM" id="SSF51735">
    <property type="entry name" value="NAD(P)-binding Rossmann-fold domains"/>
    <property type="match status" value="1"/>
</dbReference>
<dbReference type="GO" id="GO:0030497">
    <property type="term" value="P:fatty acid elongation"/>
    <property type="evidence" value="ECO:0007669"/>
    <property type="project" value="TreeGrafter"/>
</dbReference>
<dbReference type="AlphaFoldDB" id="A0A158BPQ6"/>
<dbReference type="GO" id="GO:0016616">
    <property type="term" value="F:oxidoreductase activity, acting on the CH-OH group of donors, NAD or NADP as acceptor"/>
    <property type="evidence" value="ECO:0007669"/>
    <property type="project" value="TreeGrafter"/>
</dbReference>
<comment type="caution">
    <text evidence="2">The sequence shown here is derived from an EMBL/GenBank/DDBJ whole genome shotgun (WGS) entry which is preliminary data.</text>
</comment>
<dbReference type="InterPro" id="IPR036291">
    <property type="entry name" value="NAD(P)-bd_dom_sf"/>
</dbReference>
<evidence type="ECO:0000256" key="1">
    <source>
        <dbReference type="ARBA" id="ARBA00006484"/>
    </source>
</evidence>
<proteinExistence type="inferred from homology"/>
<dbReference type="PANTHER" id="PTHR42760:SF123">
    <property type="entry name" value="OXIDOREDUCTASE"/>
    <property type="match status" value="1"/>
</dbReference>
<dbReference type="PRINTS" id="PR00080">
    <property type="entry name" value="SDRFAMILY"/>
</dbReference>
<dbReference type="PROSITE" id="PS00061">
    <property type="entry name" value="ADH_SHORT"/>
    <property type="match status" value="1"/>
</dbReference>
<accession>A0A158BPQ6</accession>
<evidence type="ECO:0000313" key="2">
    <source>
        <dbReference type="EMBL" id="SAK72001.1"/>
    </source>
</evidence>